<evidence type="ECO:0000313" key="9">
    <source>
        <dbReference type="Proteomes" id="UP000239469"/>
    </source>
</evidence>
<dbReference type="InterPro" id="IPR006311">
    <property type="entry name" value="TAT_signal"/>
</dbReference>
<dbReference type="InterPro" id="IPR036505">
    <property type="entry name" value="Amidase/PGRP_sf"/>
</dbReference>
<dbReference type="GO" id="GO:0019867">
    <property type="term" value="C:outer membrane"/>
    <property type="evidence" value="ECO:0007669"/>
    <property type="project" value="TreeGrafter"/>
</dbReference>
<dbReference type="Proteomes" id="UP000239469">
    <property type="component" value="Unassembled WGS sequence"/>
</dbReference>
<dbReference type="InterPro" id="IPR019546">
    <property type="entry name" value="TAT_signal_bac_arc"/>
</dbReference>
<dbReference type="Gene3D" id="3.40.80.10">
    <property type="entry name" value="Peptidoglycan recognition protein-like"/>
    <property type="match status" value="1"/>
</dbReference>
<gene>
    <name evidence="8" type="ORF">BUE93_06080</name>
</gene>
<dbReference type="GO" id="GO:0009254">
    <property type="term" value="P:peptidoglycan turnover"/>
    <property type="evidence" value="ECO:0007669"/>
    <property type="project" value="TreeGrafter"/>
</dbReference>
<keyword evidence="5" id="KW-0961">Cell wall biogenesis/degradation</keyword>
<comment type="similarity">
    <text evidence="2">Belongs to the N-acetylmuramoyl-L-alanine amidase 2 family.</text>
</comment>
<evidence type="ECO:0000256" key="3">
    <source>
        <dbReference type="ARBA" id="ARBA00011901"/>
    </source>
</evidence>
<evidence type="ECO:0000313" key="8">
    <source>
        <dbReference type="EMBL" id="PRP71557.1"/>
    </source>
</evidence>
<dbReference type="InterPro" id="IPR051206">
    <property type="entry name" value="NAMLAA_amidase_2"/>
</dbReference>
<evidence type="ECO:0000256" key="5">
    <source>
        <dbReference type="ARBA" id="ARBA00023316"/>
    </source>
</evidence>
<evidence type="ECO:0000256" key="4">
    <source>
        <dbReference type="ARBA" id="ARBA00022801"/>
    </source>
</evidence>
<dbReference type="GO" id="GO:0071555">
    <property type="term" value="P:cell wall organization"/>
    <property type="evidence" value="ECO:0007669"/>
    <property type="project" value="UniProtKB-KW"/>
</dbReference>
<dbReference type="SMART" id="SM00644">
    <property type="entry name" value="Ami_2"/>
    <property type="match status" value="1"/>
</dbReference>
<dbReference type="EC" id="3.5.1.28" evidence="3"/>
<dbReference type="CDD" id="cd06583">
    <property type="entry name" value="PGRP"/>
    <property type="match status" value="1"/>
</dbReference>
<dbReference type="RefSeq" id="WP_106076155.1">
    <property type="nucleotide sequence ID" value="NZ_MTBD01000010.1"/>
</dbReference>
<evidence type="ECO:0000256" key="2">
    <source>
        <dbReference type="ARBA" id="ARBA00007553"/>
    </source>
</evidence>
<dbReference type="GO" id="GO:0009253">
    <property type="term" value="P:peptidoglycan catabolic process"/>
    <property type="evidence" value="ECO:0007669"/>
    <property type="project" value="InterPro"/>
</dbReference>
<feature type="chain" id="PRO_5015746362" description="N-acetylmuramoyl-L-alanine amidase" evidence="6">
    <location>
        <begin position="20"/>
        <end position="302"/>
    </location>
</feature>
<dbReference type="PANTHER" id="PTHR30417">
    <property type="entry name" value="N-ACETYLMURAMOYL-L-ALANINE AMIDASE AMID"/>
    <property type="match status" value="1"/>
</dbReference>
<dbReference type="SUPFAM" id="SSF55846">
    <property type="entry name" value="N-acetylmuramoyl-L-alanine amidase-like"/>
    <property type="match status" value="1"/>
</dbReference>
<dbReference type="FunFam" id="3.40.80.10:FF:000003">
    <property type="entry name" value="N-acetylmuramoyl-L-alanine amidase"/>
    <property type="match status" value="1"/>
</dbReference>
<keyword evidence="4" id="KW-0378">Hydrolase</keyword>
<dbReference type="EMBL" id="MTBD01000010">
    <property type="protein sequence ID" value="PRP71557.1"/>
    <property type="molecule type" value="Genomic_DNA"/>
</dbReference>
<organism evidence="8 9">
    <name type="scientific">Chromobacterium amazonense</name>
    <dbReference type="NCBI Taxonomy" id="1382803"/>
    <lineage>
        <taxon>Bacteria</taxon>
        <taxon>Pseudomonadati</taxon>
        <taxon>Pseudomonadota</taxon>
        <taxon>Betaproteobacteria</taxon>
        <taxon>Neisseriales</taxon>
        <taxon>Chromobacteriaceae</taxon>
        <taxon>Chromobacterium</taxon>
    </lineage>
</organism>
<dbReference type="InterPro" id="IPR002502">
    <property type="entry name" value="Amidase_domain"/>
</dbReference>
<feature type="domain" description="N-acetylmuramoyl-L-alanine amidase" evidence="7">
    <location>
        <begin position="42"/>
        <end position="194"/>
    </location>
</feature>
<dbReference type="PANTHER" id="PTHR30417:SF1">
    <property type="entry name" value="N-ACETYLMURAMOYL-L-ALANINE AMIDASE AMID"/>
    <property type="match status" value="1"/>
</dbReference>
<dbReference type="Pfam" id="PF01471">
    <property type="entry name" value="PG_binding_1"/>
    <property type="match status" value="1"/>
</dbReference>
<reference evidence="8 9" key="1">
    <citation type="submission" date="2017-01" db="EMBL/GenBank/DDBJ databases">
        <title>New insights into the genetic diversity of Chromobacterium isolated from tropical freshwater lake.</title>
        <authorList>
            <person name="Santos A.B."/>
            <person name="Nascimento A.M."/>
            <person name="Da Silva P.C."/>
        </authorList>
    </citation>
    <scope>NUCLEOTIDE SEQUENCE [LARGE SCALE GENOMIC DNA]</scope>
    <source>
        <strain evidence="8 9">56AF</strain>
    </source>
</reference>
<accession>A0A2S9X788</accession>
<dbReference type="NCBIfam" id="TIGR01409">
    <property type="entry name" value="TAT_signal_seq"/>
    <property type="match status" value="1"/>
</dbReference>
<proteinExistence type="inferred from homology"/>
<dbReference type="SUPFAM" id="SSF47090">
    <property type="entry name" value="PGBD-like"/>
    <property type="match status" value="1"/>
</dbReference>
<name>A0A2S9X788_9NEIS</name>
<dbReference type="OrthoDB" id="9794842at2"/>
<keyword evidence="6" id="KW-0732">Signal</keyword>
<comment type="catalytic activity">
    <reaction evidence="1">
        <text>Hydrolyzes the link between N-acetylmuramoyl residues and L-amino acid residues in certain cell-wall glycopeptides.</text>
        <dbReference type="EC" id="3.5.1.28"/>
    </reaction>
</comment>
<dbReference type="InterPro" id="IPR036365">
    <property type="entry name" value="PGBD-like_sf"/>
</dbReference>
<dbReference type="PROSITE" id="PS51318">
    <property type="entry name" value="TAT"/>
    <property type="match status" value="1"/>
</dbReference>
<dbReference type="Pfam" id="PF01510">
    <property type="entry name" value="Amidase_2"/>
    <property type="match status" value="1"/>
</dbReference>
<dbReference type="Gene3D" id="1.10.101.10">
    <property type="entry name" value="PGBD-like superfamily/PGBD"/>
    <property type="match status" value="1"/>
</dbReference>
<dbReference type="AlphaFoldDB" id="A0A2S9X788"/>
<comment type="caution">
    <text evidence="8">The sequence shown here is derived from an EMBL/GenBank/DDBJ whole genome shotgun (WGS) entry which is preliminary data.</text>
</comment>
<sequence length="302" mass="33828">MINRRQFLYRGGLAPLACAATGGVLTNRAWAGEARTPDWIDESIASASHDSRVRTLVFHYTAVDYPTSLRLLTDAQYRASAHYLVPDAQTLARKPAVLRLVPEARRAWHAGDSYWQGVRYLNTSSIGIEIVNLGYPSPRQDEWPLMQRAWFDFAEEQIALLGKLASDIVARHQIPPSNVVGHSDISPGRKVDPGPRFPWERLHRDFGIGAWPDDEDIQHFLPRQPAQSDAASWQRRLSAYGYDAPQSGVLDDGTRAAIAAFQMHFRPARFDGEPDAESSARLDALLRKYVDPEHAADKAEHP</sequence>
<feature type="signal peptide" evidence="6">
    <location>
        <begin position="1"/>
        <end position="19"/>
    </location>
</feature>
<evidence type="ECO:0000259" key="7">
    <source>
        <dbReference type="SMART" id="SM00644"/>
    </source>
</evidence>
<dbReference type="InterPro" id="IPR036366">
    <property type="entry name" value="PGBDSf"/>
</dbReference>
<evidence type="ECO:0000256" key="6">
    <source>
        <dbReference type="SAM" id="SignalP"/>
    </source>
</evidence>
<dbReference type="GO" id="GO:0008745">
    <property type="term" value="F:N-acetylmuramoyl-L-alanine amidase activity"/>
    <property type="evidence" value="ECO:0007669"/>
    <property type="project" value="UniProtKB-EC"/>
</dbReference>
<dbReference type="InterPro" id="IPR002477">
    <property type="entry name" value="Peptidoglycan-bd-like"/>
</dbReference>
<protein>
    <recommendedName>
        <fullName evidence="3">N-acetylmuramoyl-L-alanine amidase</fullName>
        <ecNumber evidence="3">3.5.1.28</ecNumber>
    </recommendedName>
</protein>
<evidence type="ECO:0000256" key="1">
    <source>
        <dbReference type="ARBA" id="ARBA00001561"/>
    </source>
</evidence>